<dbReference type="Pfam" id="PF05016">
    <property type="entry name" value="ParE_toxin"/>
    <property type="match status" value="1"/>
</dbReference>
<protein>
    <submittedName>
        <fullName evidence="3">Addiction module toxin RelE</fullName>
    </submittedName>
</protein>
<dbReference type="AlphaFoldDB" id="A0A2D2B1C9"/>
<dbReference type="PANTHER" id="PTHR33755">
    <property type="entry name" value="TOXIN PARE1-RELATED"/>
    <property type="match status" value="1"/>
</dbReference>
<dbReference type="Gene3D" id="3.30.2310.20">
    <property type="entry name" value="RelE-like"/>
    <property type="match status" value="1"/>
</dbReference>
<dbReference type="Proteomes" id="UP000228945">
    <property type="component" value="Chromosome"/>
</dbReference>
<organism evidence="3 4">
    <name type="scientific">Caulobacter mirabilis</name>
    <dbReference type="NCBI Taxonomy" id="69666"/>
    <lineage>
        <taxon>Bacteria</taxon>
        <taxon>Pseudomonadati</taxon>
        <taxon>Pseudomonadota</taxon>
        <taxon>Alphaproteobacteria</taxon>
        <taxon>Caulobacterales</taxon>
        <taxon>Caulobacteraceae</taxon>
        <taxon>Caulobacter</taxon>
    </lineage>
</organism>
<keyword evidence="4" id="KW-1185">Reference proteome</keyword>
<dbReference type="InterPro" id="IPR007712">
    <property type="entry name" value="RelE/ParE_toxin"/>
</dbReference>
<evidence type="ECO:0000313" key="3">
    <source>
        <dbReference type="EMBL" id="ATQ44074.1"/>
    </source>
</evidence>
<dbReference type="KEGG" id="cmb:CSW64_17605"/>
<evidence type="ECO:0000313" key="4">
    <source>
        <dbReference type="Proteomes" id="UP000228945"/>
    </source>
</evidence>
<reference evidence="3 4" key="1">
    <citation type="submission" date="2017-10" db="EMBL/GenBank/DDBJ databases">
        <title>Genome sequence of Caulobacter mirabilis FWC38.</title>
        <authorList>
            <person name="Fiebig A."/>
            <person name="Crosson S."/>
        </authorList>
    </citation>
    <scope>NUCLEOTIDE SEQUENCE [LARGE SCALE GENOMIC DNA]</scope>
    <source>
        <strain evidence="3 4">FWC 38</strain>
    </source>
</reference>
<proteinExistence type="inferred from homology"/>
<evidence type="ECO:0000256" key="1">
    <source>
        <dbReference type="ARBA" id="ARBA00006226"/>
    </source>
</evidence>
<comment type="similarity">
    <text evidence="1">Belongs to the RelE toxin family.</text>
</comment>
<dbReference type="OrthoDB" id="7577795at2"/>
<dbReference type="InterPro" id="IPR035093">
    <property type="entry name" value="RelE/ParE_toxin_dom_sf"/>
</dbReference>
<name>A0A2D2B1C9_9CAUL</name>
<accession>A0A2D2B1C9</accession>
<keyword evidence="2" id="KW-1277">Toxin-antitoxin system</keyword>
<dbReference type="EMBL" id="CP024201">
    <property type="protein sequence ID" value="ATQ44074.1"/>
    <property type="molecule type" value="Genomic_DNA"/>
</dbReference>
<dbReference type="InterPro" id="IPR051803">
    <property type="entry name" value="TA_system_RelE-like_toxin"/>
</dbReference>
<sequence length="90" mass="10236">MATVTWTIQALQDLKEVRAFIAQERPITAERIGDRLRAAAAKLDQHPNRGRPIAGGRRELSHIAPYLIRYRVEAEQIVVLEVRHAAREAE</sequence>
<gene>
    <name evidence="3" type="ORF">CSW64_17605</name>
</gene>
<dbReference type="RefSeq" id="WP_099623322.1">
    <property type="nucleotide sequence ID" value="NZ_CP024201.1"/>
</dbReference>
<evidence type="ECO:0000256" key="2">
    <source>
        <dbReference type="ARBA" id="ARBA00022649"/>
    </source>
</evidence>